<dbReference type="PANTHER" id="PTHR33393">
    <property type="entry name" value="POLYGLUTAMINE SYNTHESIS ACCESSORY PROTEIN RV0574C-RELATED"/>
    <property type="match status" value="1"/>
</dbReference>
<feature type="region of interest" description="Disordered" evidence="2">
    <location>
        <begin position="44"/>
        <end position="79"/>
    </location>
</feature>
<dbReference type="EMBL" id="CANL01000045">
    <property type="protein sequence ID" value="CCM64923.1"/>
    <property type="molecule type" value="Genomic_DNA"/>
</dbReference>
<dbReference type="AlphaFoldDB" id="R4Z2H0"/>
<dbReference type="InterPro" id="IPR029052">
    <property type="entry name" value="Metallo-depent_PP-like"/>
</dbReference>
<dbReference type="Gene3D" id="3.60.21.10">
    <property type="match status" value="1"/>
</dbReference>
<organism evidence="4 5">
    <name type="scientific">Candidatus Neomicrothrix parvicella RN1</name>
    <dbReference type="NCBI Taxonomy" id="1229780"/>
    <lineage>
        <taxon>Bacteria</taxon>
        <taxon>Bacillati</taxon>
        <taxon>Actinomycetota</taxon>
        <taxon>Acidimicrobiia</taxon>
        <taxon>Acidimicrobiales</taxon>
        <taxon>Microthrixaceae</taxon>
        <taxon>Candidatus Neomicrothrix</taxon>
    </lineage>
</organism>
<dbReference type="HOGENOM" id="CLU_038823_2_3_11"/>
<comment type="caution">
    <text evidence="4">The sequence shown here is derived from an EMBL/GenBank/DDBJ whole genome shotgun (WGS) entry which is preliminary data.</text>
</comment>
<dbReference type="Pfam" id="PF09587">
    <property type="entry name" value="PGA_cap"/>
    <property type="match status" value="1"/>
</dbReference>
<comment type="similarity">
    <text evidence="1">Belongs to the CapA family.</text>
</comment>
<dbReference type="CDD" id="cd07381">
    <property type="entry name" value="MPP_CapA"/>
    <property type="match status" value="1"/>
</dbReference>
<dbReference type="InterPro" id="IPR052169">
    <property type="entry name" value="CW_Biosynth-Accessory"/>
</dbReference>
<keyword evidence="5" id="KW-1185">Reference proteome</keyword>
<evidence type="ECO:0000256" key="2">
    <source>
        <dbReference type="SAM" id="MobiDB-lite"/>
    </source>
</evidence>
<name>R4Z2H0_9ACTN</name>
<feature type="domain" description="Capsule synthesis protein CapA" evidence="3">
    <location>
        <begin position="82"/>
        <end position="324"/>
    </location>
</feature>
<evidence type="ECO:0000313" key="4">
    <source>
        <dbReference type="EMBL" id="CCM64923.1"/>
    </source>
</evidence>
<proteinExistence type="inferred from homology"/>
<evidence type="ECO:0000259" key="3">
    <source>
        <dbReference type="SMART" id="SM00854"/>
    </source>
</evidence>
<dbReference type="SUPFAM" id="SSF56300">
    <property type="entry name" value="Metallo-dependent phosphatases"/>
    <property type="match status" value="1"/>
</dbReference>
<dbReference type="PANTHER" id="PTHR33393:SF13">
    <property type="entry name" value="PGA BIOSYNTHESIS PROTEIN CAPA"/>
    <property type="match status" value="1"/>
</dbReference>
<accession>R4Z2H0</accession>
<evidence type="ECO:0000313" key="5">
    <source>
        <dbReference type="Proteomes" id="UP000018291"/>
    </source>
</evidence>
<feature type="compositionally biased region" description="Low complexity" evidence="2">
    <location>
        <begin position="44"/>
        <end position="78"/>
    </location>
</feature>
<dbReference type="eggNOG" id="COG2843">
    <property type="taxonomic scope" value="Bacteria"/>
</dbReference>
<evidence type="ECO:0000256" key="1">
    <source>
        <dbReference type="ARBA" id="ARBA00005662"/>
    </source>
</evidence>
<reference evidence="4 5" key="1">
    <citation type="journal article" date="2013" name="ISME J.">
        <title>Metabolic model for the filamentous 'Candidatus Microthrix parvicella' based on genomic and metagenomic analyses.</title>
        <authorList>
            <person name="Jon McIlroy S."/>
            <person name="Kristiansen R."/>
            <person name="Albertsen M."/>
            <person name="Michael Karst S."/>
            <person name="Rossetti S."/>
            <person name="Lund Nielsen J."/>
            <person name="Tandoi V."/>
            <person name="James Seviour R."/>
            <person name="Nielsen P.H."/>
        </authorList>
    </citation>
    <scope>NUCLEOTIDE SEQUENCE [LARGE SCALE GENOMIC DNA]</scope>
    <source>
        <strain evidence="4 5">RN1</strain>
    </source>
</reference>
<dbReference type="STRING" id="1229780.BN381_50065"/>
<dbReference type="SMART" id="SM00854">
    <property type="entry name" value="PGA_cap"/>
    <property type="match status" value="1"/>
</dbReference>
<dbReference type="Proteomes" id="UP000018291">
    <property type="component" value="Unassembled WGS sequence"/>
</dbReference>
<gene>
    <name evidence="4" type="ORF">BN381_50065</name>
</gene>
<protein>
    <recommendedName>
        <fullName evidence="3">Capsule synthesis protein CapA domain-containing protein</fullName>
    </recommendedName>
</protein>
<sequence>MAAERVVRRVHHRRFAPAPLTGATARAAASVVLAVLLAACSGANRSPGSTASSAPTTANPGSATASPTSPVAPSTGSGQAVTMVFGGDTAIRGPSVKLLEADPASVFGPITEQLTGADLALLNLETAITTGPATPEDKEFTFSTGPEVFDALRAAGVDGVSMANNHAVDFGVDGLAQSLDAIDADGFPVVGIGRDEAAAYAPHVFEVNGQRIAVLGTTEVIDSQLVKTWTATDSQPGLSSAKRVDRLVEAVRAARTDADTVVVLIHWGTQYVPCPTDVQLELADALTEAGADIVVGGHQHRVGGAGFYGSALVGYGLGNFLFSASSPAASHSGLLEVTATGRRIDGYRWIPAVINDDAQPIPIPPDVRPYRGLMNDWNALRTCTDLTADRRDG</sequence>
<dbReference type="InterPro" id="IPR019079">
    <property type="entry name" value="Capsule_synth_CapA"/>
</dbReference>